<name>A0AA51VJD1_9CAUD</name>
<dbReference type="EMBL" id="OQ921331">
    <property type="protein sequence ID" value="WMX18824.1"/>
    <property type="molecule type" value="Genomic_DNA"/>
</dbReference>
<protein>
    <recommendedName>
        <fullName evidence="3">DNA maturase A</fullName>
    </recommendedName>
</protein>
<proteinExistence type="predicted"/>
<evidence type="ECO:0000313" key="1">
    <source>
        <dbReference type="EMBL" id="WMX18824.1"/>
    </source>
</evidence>
<evidence type="ECO:0000313" key="2">
    <source>
        <dbReference type="Proteomes" id="UP001182171"/>
    </source>
</evidence>
<dbReference type="Proteomes" id="UP001182171">
    <property type="component" value="Segment"/>
</dbReference>
<sequence>MAKAATKSRLAELHKMFTEALISELQQAKDEELPMPAADKSVIANFLKANNITADADSTEMQELRDEFQDELAEKRKARAQELLAKAGADPEDPLAGIL</sequence>
<reference evidence="1" key="1">
    <citation type="submission" date="2023-05" db="EMBL/GenBank/DDBJ databases">
        <title>Complete genome sequence of three non-O157 smooth Escherichia coli infecting phages.</title>
        <authorList>
            <person name="Pas C."/>
            <person name="Briers Y."/>
            <person name="Fieseler L."/>
        </authorList>
    </citation>
    <scope>NUCLEOTIDE SEQUENCE</scope>
</reference>
<evidence type="ECO:0008006" key="3">
    <source>
        <dbReference type="Google" id="ProtNLM"/>
    </source>
</evidence>
<dbReference type="Pfam" id="PF11123">
    <property type="entry name" value="DNA_Packaging_2"/>
    <property type="match status" value="1"/>
</dbReference>
<accession>A0AA51VJD1</accession>
<organism evidence="1 2">
    <name type="scientific">Escherichia phage vB_EcoP_PAS7</name>
    <dbReference type="NCBI Taxonomy" id="3053875"/>
    <lineage>
        <taxon>Viruses</taxon>
        <taxon>Duplodnaviria</taxon>
        <taxon>Heunggongvirae</taxon>
        <taxon>Uroviricota</taxon>
        <taxon>Caudoviricetes</taxon>
        <taxon>Autographivirales</taxon>
        <taxon>Autoscriptoviridae</taxon>
        <taxon>Slopekvirinae</taxon>
        <taxon>Cepavirus</taxon>
        <taxon>Cepavirus PAS7</taxon>
    </lineage>
</organism>
<dbReference type="InterPro" id="IPR024345">
    <property type="entry name" value="DNA_matur_Phage_T7-like"/>
</dbReference>
<keyword evidence="2" id="KW-1185">Reference proteome</keyword>